<feature type="domain" description="Mechanosensitive ion channel MscS" evidence="6">
    <location>
        <begin position="192"/>
        <end position="257"/>
    </location>
</feature>
<dbReference type="SUPFAM" id="SSF50182">
    <property type="entry name" value="Sm-like ribonucleoproteins"/>
    <property type="match status" value="1"/>
</dbReference>
<dbReference type="PANTHER" id="PTHR30566:SF25">
    <property type="entry name" value="INNER MEMBRANE PROTEIN"/>
    <property type="match status" value="1"/>
</dbReference>
<evidence type="ECO:0000256" key="3">
    <source>
        <dbReference type="ARBA" id="ARBA00022989"/>
    </source>
</evidence>
<dbReference type="PANTHER" id="PTHR30566">
    <property type="entry name" value="YNAI-RELATED MECHANOSENSITIVE ION CHANNEL"/>
    <property type="match status" value="1"/>
</dbReference>
<keyword evidence="2 5" id="KW-0812">Transmembrane</keyword>
<evidence type="ECO:0000256" key="5">
    <source>
        <dbReference type="SAM" id="Phobius"/>
    </source>
</evidence>
<dbReference type="Proteomes" id="UP000074310">
    <property type="component" value="Unassembled WGS sequence"/>
</dbReference>
<dbReference type="RefSeq" id="WP_083500415.1">
    <property type="nucleotide sequence ID" value="NZ_LDTB01000044.1"/>
</dbReference>
<dbReference type="Pfam" id="PF00924">
    <property type="entry name" value="MS_channel_2nd"/>
    <property type="match status" value="1"/>
</dbReference>
<keyword evidence="3 5" id="KW-1133">Transmembrane helix</keyword>
<dbReference type="EMBL" id="LDTB01000044">
    <property type="protein sequence ID" value="KTT71098.1"/>
    <property type="molecule type" value="Genomic_DNA"/>
</dbReference>
<dbReference type="Gene3D" id="1.10.287.1260">
    <property type="match status" value="1"/>
</dbReference>
<accession>A0A147I125</accession>
<protein>
    <submittedName>
        <fullName evidence="7">Membrane protein</fullName>
    </submittedName>
</protein>
<organism evidence="7 8">
    <name type="scientific">Sphingomonas endophytica</name>
    <dbReference type="NCBI Taxonomy" id="869719"/>
    <lineage>
        <taxon>Bacteria</taxon>
        <taxon>Pseudomonadati</taxon>
        <taxon>Pseudomonadota</taxon>
        <taxon>Alphaproteobacteria</taxon>
        <taxon>Sphingomonadales</taxon>
        <taxon>Sphingomonadaceae</taxon>
        <taxon>Sphingomonas</taxon>
    </lineage>
</organism>
<evidence type="ECO:0000313" key="7">
    <source>
        <dbReference type="EMBL" id="KTT71098.1"/>
    </source>
</evidence>
<evidence type="ECO:0000313" key="8">
    <source>
        <dbReference type="Proteomes" id="UP000074310"/>
    </source>
</evidence>
<evidence type="ECO:0000259" key="6">
    <source>
        <dbReference type="Pfam" id="PF00924"/>
    </source>
</evidence>
<dbReference type="OrthoDB" id="9792218at2"/>
<dbReference type="AlphaFoldDB" id="A0A147I125"/>
<feature type="transmembrane region" description="Helical" evidence="5">
    <location>
        <begin position="22"/>
        <end position="44"/>
    </location>
</feature>
<comment type="subcellular location">
    <subcellularLocation>
        <location evidence="1">Membrane</location>
    </subcellularLocation>
</comment>
<evidence type="ECO:0000256" key="2">
    <source>
        <dbReference type="ARBA" id="ARBA00022692"/>
    </source>
</evidence>
<dbReference type="InterPro" id="IPR006685">
    <property type="entry name" value="MscS_channel_2nd"/>
</dbReference>
<reference evidence="7 8" key="1">
    <citation type="journal article" date="2016" name="Front. Microbiol.">
        <title>Genomic Resource of Rice Seed Associated Bacteria.</title>
        <authorList>
            <person name="Midha S."/>
            <person name="Bansal K."/>
            <person name="Sharma S."/>
            <person name="Kumar N."/>
            <person name="Patil P.P."/>
            <person name="Chaudhry V."/>
            <person name="Patil P.B."/>
        </authorList>
    </citation>
    <scope>NUCLEOTIDE SEQUENCE [LARGE SCALE GENOMIC DNA]</scope>
    <source>
        <strain evidence="7 8">NS334</strain>
    </source>
</reference>
<sequence length="378" mass="41996">MADLSRTAQRWLHDWPGWLVDLLYVVGVLALALVLHRIVIWVARRATHARPESASALFVERIRKLLRWLMLAIALAAVQPALDLTRGQAALWGRIAALLVPGLMGWCAIVAVGTVTDVMIRHADISVADNLRARRRRTRLGIFQRIFVSIILLVTICTMLMTIPSVRSLGVTLAASAGLAGLAVGAAAQPALKNLIAGFQMIFTEPIRIDDVVIIDNEWGRIEEIRLTYVVVKIWDERRLVVPVSKFLEQSFQNWTRQSSALLGSVFWYVDAGADVERLRVKLGEIVTASNRWDGRFWNLQVTDVKADGSVELRGLMTAKDASTAFDLRCEIREALLTYMRAEMPEALFRQRNHVELAGYSNSGPSSGSADRSSDSNG</sequence>
<feature type="transmembrane region" description="Helical" evidence="5">
    <location>
        <begin position="65"/>
        <end position="82"/>
    </location>
</feature>
<dbReference type="InterPro" id="IPR023408">
    <property type="entry name" value="MscS_beta-dom_sf"/>
</dbReference>
<evidence type="ECO:0000256" key="4">
    <source>
        <dbReference type="ARBA" id="ARBA00023136"/>
    </source>
</evidence>
<dbReference type="Gene3D" id="2.30.30.60">
    <property type="match status" value="1"/>
</dbReference>
<comment type="caution">
    <text evidence="7">The sequence shown here is derived from an EMBL/GenBank/DDBJ whole genome shotgun (WGS) entry which is preliminary data.</text>
</comment>
<keyword evidence="8" id="KW-1185">Reference proteome</keyword>
<gene>
    <name evidence="7" type="ORF">NS334_11030</name>
</gene>
<dbReference type="PATRIC" id="fig|869719.3.peg.2148"/>
<evidence type="ECO:0000256" key="1">
    <source>
        <dbReference type="ARBA" id="ARBA00004370"/>
    </source>
</evidence>
<name>A0A147I125_9SPHN</name>
<dbReference type="GO" id="GO:0016020">
    <property type="term" value="C:membrane"/>
    <property type="evidence" value="ECO:0007669"/>
    <property type="project" value="UniProtKB-SubCell"/>
</dbReference>
<keyword evidence="4 5" id="KW-0472">Membrane</keyword>
<dbReference type="GO" id="GO:0008381">
    <property type="term" value="F:mechanosensitive monoatomic ion channel activity"/>
    <property type="evidence" value="ECO:0007669"/>
    <property type="project" value="UniProtKB-ARBA"/>
</dbReference>
<feature type="transmembrane region" description="Helical" evidence="5">
    <location>
        <begin position="140"/>
        <end position="163"/>
    </location>
</feature>
<proteinExistence type="predicted"/>
<feature type="transmembrane region" description="Helical" evidence="5">
    <location>
        <begin position="94"/>
        <end position="120"/>
    </location>
</feature>
<dbReference type="InterPro" id="IPR010920">
    <property type="entry name" value="LSM_dom_sf"/>
</dbReference>